<dbReference type="PROSITE" id="PS01129">
    <property type="entry name" value="PSI_RLU"/>
    <property type="match status" value="1"/>
</dbReference>
<dbReference type="GO" id="GO:0140098">
    <property type="term" value="F:catalytic activity, acting on RNA"/>
    <property type="evidence" value="ECO:0007669"/>
    <property type="project" value="UniProtKB-ARBA"/>
</dbReference>
<dbReference type="AlphaFoldDB" id="A0A918K6D9"/>
<dbReference type="GO" id="GO:0000455">
    <property type="term" value="P:enzyme-directed rRNA pseudouridine synthesis"/>
    <property type="evidence" value="ECO:0007669"/>
    <property type="project" value="TreeGrafter"/>
</dbReference>
<proteinExistence type="predicted"/>
<accession>A0A918K6D9</accession>
<dbReference type="CDD" id="cd02558">
    <property type="entry name" value="PSRA_1"/>
    <property type="match status" value="1"/>
</dbReference>
<dbReference type="Pfam" id="PF00849">
    <property type="entry name" value="PseudoU_synth_2"/>
    <property type="match status" value="1"/>
</dbReference>
<dbReference type="PANTHER" id="PTHR21600">
    <property type="entry name" value="MITOCHONDRIAL RNA PSEUDOURIDINE SYNTHASE"/>
    <property type="match status" value="1"/>
</dbReference>
<keyword evidence="6" id="KW-1185">Reference proteome</keyword>
<dbReference type="GO" id="GO:0009982">
    <property type="term" value="F:pseudouridine synthase activity"/>
    <property type="evidence" value="ECO:0007669"/>
    <property type="project" value="InterPro"/>
</dbReference>
<evidence type="ECO:0000313" key="6">
    <source>
        <dbReference type="Proteomes" id="UP000645555"/>
    </source>
</evidence>
<dbReference type="PANTHER" id="PTHR21600:SF84">
    <property type="entry name" value="PSEUDOURIDINE SYNTHASE RSUA_RLUA-LIKE DOMAIN-CONTAINING PROTEIN"/>
    <property type="match status" value="1"/>
</dbReference>
<feature type="domain" description="Pseudouridine synthase RsuA/RluA-like" evidence="4">
    <location>
        <begin position="200"/>
        <end position="347"/>
    </location>
</feature>
<dbReference type="EMBL" id="BMWD01000004">
    <property type="protein sequence ID" value="GGX49283.1"/>
    <property type="molecule type" value="Genomic_DNA"/>
</dbReference>
<dbReference type="Gene3D" id="3.30.2350.10">
    <property type="entry name" value="Pseudouridine synthase"/>
    <property type="match status" value="1"/>
</dbReference>
<evidence type="ECO:0000256" key="3">
    <source>
        <dbReference type="ARBA" id="ARBA00033164"/>
    </source>
</evidence>
<dbReference type="Proteomes" id="UP000645555">
    <property type="component" value="Unassembled WGS sequence"/>
</dbReference>
<evidence type="ECO:0000256" key="2">
    <source>
        <dbReference type="ARBA" id="ARBA00031870"/>
    </source>
</evidence>
<dbReference type="GO" id="GO:0003723">
    <property type="term" value="F:RNA binding"/>
    <property type="evidence" value="ECO:0007669"/>
    <property type="project" value="InterPro"/>
</dbReference>
<reference evidence="5" key="2">
    <citation type="submission" date="2020-09" db="EMBL/GenBank/DDBJ databases">
        <authorList>
            <person name="Sun Q."/>
            <person name="Ohkuma M."/>
        </authorList>
    </citation>
    <scope>NUCLEOTIDE SEQUENCE</scope>
    <source>
        <strain evidence="5">JCM 4956</strain>
    </source>
</reference>
<reference evidence="5" key="1">
    <citation type="journal article" date="2014" name="Int. J. Syst. Evol. Microbiol.">
        <title>Complete genome sequence of Corynebacterium casei LMG S-19264T (=DSM 44701T), isolated from a smear-ripened cheese.</title>
        <authorList>
            <consortium name="US DOE Joint Genome Institute (JGI-PGF)"/>
            <person name="Walter F."/>
            <person name="Albersmeier A."/>
            <person name="Kalinowski J."/>
            <person name="Ruckert C."/>
        </authorList>
    </citation>
    <scope>NUCLEOTIDE SEQUENCE</scope>
    <source>
        <strain evidence="5">JCM 4956</strain>
    </source>
</reference>
<dbReference type="InterPro" id="IPR020103">
    <property type="entry name" value="PsdUridine_synth_cat_dom_sf"/>
</dbReference>
<dbReference type="InterPro" id="IPR050188">
    <property type="entry name" value="RluA_PseudoU_synthase"/>
</dbReference>
<dbReference type="InterPro" id="IPR006224">
    <property type="entry name" value="PsdUridine_synth_RluA-like_CS"/>
</dbReference>
<dbReference type="SUPFAM" id="SSF55120">
    <property type="entry name" value="Pseudouridine synthase"/>
    <property type="match status" value="1"/>
</dbReference>
<dbReference type="InterPro" id="IPR006145">
    <property type="entry name" value="PsdUridine_synth_RsuA/RluA"/>
</dbReference>
<comment type="caution">
    <text evidence="5">The sequence shown here is derived from an EMBL/GenBank/DDBJ whole genome shotgun (WGS) entry which is preliminary data.</text>
</comment>
<evidence type="ECO:0000259" key="4">
    <source>
        <dbReference type="Pfam" id="PF00849"/>
    </source>
</evidence>
<gene>
    <name evidence="5" type="ORF">GCM10010515_15510</name>
</gene>
<evidence type="ECO:0000313" key="5">
    <source>
        <dbReference type="EMBL" id="GGX49283.1"/>
    </source>
</evidence>
<name>A0A918K6D9_9ACTN</name>
<evidence type="ECO:0000256" key="1">
    <source>
        <dbReference type="ARBA" id="ARBA00000073"/>
    </source>
</evidence>
<organism evidence="5 6">
    <name type="scientific">Streptomyces fructofermentans</name>
    <dbReference type="NCBI Taxonomy" id="152141"/>
    <lineage>
        <taxon>Bacteria</taxon>
        <taxon>Bacillati</taxon>
        <taxon>Actinomycetota</taxon>
        <taxon>Actinomycetes</taxon>
        <taxon>Kitasatosporales</taxon>
        <taxon>Streptomycetaceae</taxon>
        <taxon>Streptomyces</taxon>
    </lineage>
</organism>
<comment type="catalytic activity">
    <reaction evidence="1">
        <text>a uridine in RNA = a pseudouridine in RNA</text>
        <dbReference type="Rhea" id="RHEA:48348"/>
        <dbReference type="Rhea" id="RHEA-COMP:12068"/>
        <dbReference type="Rhea" id="RHEA-COMP:12069"/>
        <dbReference type="ChEBI" id="CHEBI:65314"/>
        <dbReference type="ChEBI" id="CHEBI:65315"/>
    </reaction>
</comment>
<sequence length="416" mass="45021">MHKPRAGAVGVRPPALPPGLPSGCSRLAEGALGAVARRSHRVAGARGGGGTWSRGWRGHVVAGCEPVPDDRARTTVPAAHARGRARGQSAGGLRTLGRVRRRTRIPPSPLPQREGVDPMRVRLPVEGPWATVREHLVGRLSAGAGVVDAMLGSGLIVGADGRPVTPDDAYVPGMFVWFHRELPDEVTVPFPLEVVHRDEHIVVADKPHFLATTPRGSHVTQTALARLRRELGIPALGAAHRLDRLTAGLVLFTVRPEERGAYQSLFRDRLVRKEYEAVAPYREGLELPRTVRSRIVKERGVLAAREVPGEPNAVSRVESAGHRDGLARYRLHPTTGQTHQLRVHMSALGVPILGDPLYPVVTGPVPAGDFRRPLQLLARVLEFTDPVTGREHSFRSGRTLGAWSAYDDWAAGPAPQ</sequence>
<protein>
    <recommendedName>
        <fullName evidence="2">RNA pseudouridylate synthase</fullName>
    </recommendedName>
    <alternativeName>
        <fullName evidence="3">RNA-uridine isomerase</fullName>
    </alternativeName>
</protein>